<comment type="caution">
    <text evidence="2">The sequence shown here is derived from an EMBL/GenBank/DDBJ whole genome shotgun (WGS) entry which is preliminary data.</text>
</comment>
<accession>A0ABT5KWL9</accession>
<feature type="domain" description="Glycosyltransferase subfamily 4-like N-terminal" evidence="1">
    <location>
        <begin position="36"/>
        <end position="193"/>
    </location>
</feature>
<evidence type="ECO:0000313" key="2">
    <source>
        <dbReference type="EMBL" id="MDC8786172.1"/>
    </source>
</evidence>
<keyword evidence="3" id="KW-1185">Reference proteome</keyword>
<dbReference type="RefSeq" id="WP_273597287.1">
    <property type="nucleotide sequence ID" value="NZ_JAQQXS010000011.1"/>
</dbReference>
<dbReference type="Pfam" id="PF13692">
    <property type="entry name" value="Glyco_trans_1_4"/>
    <property type="match status" value="1"/>
</dbReference>
<dbReference type="InterPro" id="IPR017522">
    <property type="entry name" value="Sugar_tfrase_PEP-CTERM_Stp2"/>
</dbReference>
<name>A0ABT5KWL9_9BURK</name>
<evidence type="ECO:0000259" key="1">
    <source>
        <dbReference type="Pfam" id="PF13439"/>
    </source>
</evidence>
<sequence>MNGAKAGHSAAECTPSTGVGDTRPLVLHVMYRFDTGGLENGVVNLINHMPADAYRHAVLALTEVTDFRHRIQRQDVEFFALHKKPGHGIWLFPELYRLFKKLKPAVVHSRNLAALEVQLPAWAAGVPVRIHGEHGRDVTDLDGSNRRHQWARRLYKPFVKRYIALSRDLAAYLQDAVHVPTARITQAYNGVDTLRFAPGPAGTAAILGCPFSPEGHWIVGTVGRMAPVKDQLMLAQAFVLALQQAPELRRRLRLVMVGEGPLRAQAQALLDEAGLTDLAWLPGERSDVPDVMRGLQCFALPSLAEGISNTILEAMACGLPVLATDVGGSADLVQVGETGVLVPASQAQAMASALLALARDPARAAAMGQAGRARVEALFSMSAMVKTYQSVYDDELRATRRRQTN</sequence>
<protein>
    <submittedName>
        <fullName evidence="2">TIGR03088 family PEP-CTERM/XrtA system glycosyltransferase</fullName>
    </submittedName>
</protein>
<dbReference type="PANTHER" id="PTHR12526">
    <property type="entry name" value="GLYCOSYLTRANSFERASE"/>
    <property type="match status" value="1"/>
</dbReference>
<dbReference type="NCBIfam" id="TIGR03088">
    <property type="entry name" value="stp2"/>
    <property type="match status" value="1"/>
</dbReference>
<proteinExistence type="predicted"/>
<dbReference type="EMBL" id="JAQQXS010000011">
    <property type="protein sequence ID" value="MDC8786172.1"/>
    <property type="molecule type" value="Genomic_DNA"/>
</dbReference>
<organism evidence="2 3">
    <name type="scientific">Roseateles koreensis</name>
    <dbReference type="NCBI Taxonomy" id="2987526"/>
    <lineage>
        <taxon>Bacteria</taxon>
        <taxon>Pseudomonadati</taxon>
        <taxon>Pseudomonadota</taxon>
        <taxon>Betaproteobacteria</taxon>
        <taxon>Burkholderiales</taxon>
        <taxon>Sphaerotilaceae</taxon>
        <taxon>Roseateles</taxon>
    </lineage>
</organism>
<dbReference type="SUPFAM" id="SSF53756">
    <property type="entry name" value="UDP-Glycosyltransferase/glycogen phosphorylase"/>
    <property type="match status" value="1"/>
</dbReference>
<reference evidence="2 3" key="1">
    <citation type="submission" date="2022-10" db="EMBL/GenBank/DDBJ databases">
        <title>paucibacter sp. hw8 Genome sequencing.</title>
        <authorList>
            <person name="Park S."/>
        </authorList>
    </citation>
    <scope>NUCLEOTIDE SEQUENCE [LARGE SCALE GENOMIC DNA]</scope>
    <source>
        <strain evidence="3">hw8</strain>
    </source>
</reference>
<evidence type="ECO:0000313" key="3">
    <source>
        <dbReference type="Proteomes" id="UP001219862"/>
    </source>
</evidence>
<gene>
    <name evidence="2" type="ORF">PRZ01_13310</name>
</gene>
<dbReference type="InterPro" id="IPR028098">
    <property type="entry name" value="Glyco_trans_4-like_N"/>
</dbReference>
<dbReference type="Pfam" id="PF13439">
    <property type="entry name" value="Glyco_transf_4"/>
    <property type="match status" value="1"/>
</dbReference>
<dbReference type="Proteomes" id="UP001219862">
    <property type="component" value="Unassembled WGS sequence"/>
</dbReference>
<dbReference type="Gene3D" id="3.40.50.2000">
    <property type="entry name" value="Glycogen Phosphorylase B"/>
    <property type="match status" value="2"/>
</dbReference>